<dbReference type="AlphaFoldDB" id="A0A0N4V7U2"/>
<organism evidence="4">
    <name type="scientific">Enterobius vermicularis</name>
    <name type="common">Human pinworm</name>
    <dbReference type="NCBI Taxonomy" id="51028"/>
    <lineage>
        <taxon>Eukaryota</taxon>
        <taxon>Metazoa</taxon>
        <taxon>Ecdysozoa</taxon>
        <taxon>Nematoda</taxon>
        <taxon>Chromadorea</taxon>
        <taxon>Rhabditida</taxon>
        <taxon>Spirurina</taxon>
        <taxon>Oxyuridomorpha</taxon>
        <taxon>Oxyuroidea</taxon>
        <taxon>Oxyuridae</taxon>
        <taxon>Enterobius</taxon>
    </lineage>
</organism>
<proteinExistence type="predicted"/>
<evidence type="ECO:0000313" key="4">
    <source>
        <dbReference type="WBParaSite" id="EVEC_0000636601-mRNA-1"/>
    </source>
</evidence>
<dbReference type="Proteomes" id="UP000274131">
    <property type="component" value="Unassembled WGS sequence"/>
</dbReference>
<sequence length="115" mass="13011">MGYESKGREGIGTIYRRVPKESSSWSLAGKASQGLASKDVAQRDRKTDKKYKEGKGREADTVVPVTTWTGREEIEHEQHYQLLLEEIGTTVVSSRAKEGITVIRDWNNLNQSTIW</sequence>
<keyword evidence="3" id="KW-1185">Reference proteome</keyword>
<evidence type="ECO:0000313" key="3">
    <source>
        <dbReference type="Proteomes" id="UP000274131"/>
    </source>
</evidence>
<dbReference type="WBParaSite" id="EVEC_0000636601-mRNA-1">
    <property type="protein sequence ID" value="EVEC_0000636601-mRNA-1"/>
    <property type="gene ID" value="EVEC_0000636601"/>
</dbReference>
<protein>
    <submittedName>
        <fullName evidence="4">G-patch domain-containing protein</fullName>
    </submittedName>
</protein>
<feature type="compositionally biased region" description="Basic and acidic residues" evidence="1">
    <location>
        <begin position="40"/>
        <end position="59"/>
    </location>
</feature>
<feature type="region of interest" description="Disordered" evidence="1">
    <location>
        <begin position="20"/>
        <end position="59"/>
    </location>
</feature>
<evidence type="ECO:0000313" key="2">
    <source>
        <dbReference type="EMBL" id="VDD91226.1"/>
    </source>
</evidence>
<dbReference type="EMBL" id="UXUI01008331">
    <property type="protein sequence ID" value="VDD91226.1"/>
    <property type="molecule type" value="Genomic_DNA"/>
</dbReference>
<name>A0A0N4V7U2_ENTVE</name>
<reference evidence="2 3" key="2">
    <citation type="submission" date="2018-10" db="EMBL/GenBank/DDBJ databases">
        <authorList>
            <consortium name="Pathogen Informatics"/>
        </authorList>
    </citation>
    <scope>NUCLEOTIDE SEQUENCE [LARGE SCALE GENOMIC DNA]</scope>
</reference>
<gene>
    <name evidence="2" type="ORF">EVEC_LOCUS5977</name>
</gene>
<reference evidence="4" key="1">
    <citation type="submission" date="2017-02" db="UniProtKB">
        <authorList>
            <consortium name="WormBaseParasite"/>
        </authorList>
    </citation>
    <scope>IDENTIFICATION</scope>
</reference>
<accession>A0A0N4V7U2</accession>
<evidence type="ECO:0000256" key="1">
    <source>
        <dbReference type="SAM" id="MobiDB-lite"/>
    </source>
</evidence>